<organism evidence="2 3">
    <name type="scientific">Vicia faba</name>
    <name type="common">Broad bean</name>
    <name type="synonym">Faba vulgaris</name>
    <dbReference type="NCBI Taxonomy" id="3906"/>
    <lineage>
        <taxon>Eukaryota</taxon>
        <taxon>Viridiplantae</taxon>
        <taxon>Streptophyta</taxon>
        <taxon>Embryophyta</taxon>
        <taxon>Tracheophyta</taxon>
        <taxon>Spermatophyta</taxon>
        <taxon>Magnoliopsida</taxon>
        <taxon>eudicotyledons</taxon>
        <taxon>Gunneridae</taxon>
        <taxon>Pentapetalae</taxon>
        <taxon>rosids</taxon>
        <taxon>fabids</taxon>
        <taxon>Fabales</taxon>
        <taxon>Fabaceae</taxon>
        <taxon>Papilionoideae</taxon>
        <taxon>50 kb inversion clade</taxon>
        <taxon>NPAAA clade</taxon>
        <taxon>Hologalegina</taxon>
        <taxon>IRL clade</taxon>
        <taxon>Fabeae</taxon>
        <taxon>Vicia</taxon>
    </lineage>
</organism>
<protein>
    <submittedName>
        <fullName evidence="2">Uncharacterized protein</fullName>
    </submittedName>
</protein>
<evidence type="ECO:0000256" key="1">
    <source>
        <dbReference type="SAM" id="Phobius"/>
    </source>
</evidence>
<evidence type="ECO:0000313" key="2">
    <source>
        <dbReference type="EMBL" id="CAI8600326.1"/>
    </source>
</evidence>
<keyword evidence="1" id="KW-0812">Transmembrane</keyword>
<sequence>MLNDAVAGKMNDDEGQRVVGSRKLTGYVFLVVLVATVSAGSELFLSEHVYISFASNCIARETELLLSSSFLPSISPLVKLGMDNNSTSSGAKTHLRDEIDDSSDEFQTIVIKI</sequence>
<proteinExistence type="predicted"/>
<name>A0AAV0ZPP5_VICFA</name>
<evidence type="ECO:0000313" key="3">
    <source>
        <dbReference type="Proteomes" id="UP001157006"/>
    </source>
</evidence>
<dbReference type="EMBL" id="OX451737">
    <property type="protein sequence ID" value="CAI8600326.1"/>
    <property type="molecule type" value="Genomic_DNA"/>
</dbReference>
<reference evidence="2 3" key="1">
    <citation type="submission" date="2023-01" db="EMBL/GenBank/DDBJ databases">
        <authorList>
            <person name="Kreplak J."/>
        </authorList>
    </citation>
    <scope>NUCLEOTIDE SEQUENCE [LARGE SCALE GENOMIC DNA]</scope>
</reference>
<keyword evidence="1" id="KW-0472">Membrane</keyword>
<feature type="transmembrane region" description="Helical" evidence="1">
    <location>
        <begin position="24"/>
        <end position="45"/>
    </location>
</feature>
<accession>A0AAV0ZPP5</accession>
<dbReference type="Proteomes" id="UP001157006">
    <property type="component" value="Chromosome 2"/>
</dbReference>
<keyword evidence="3" id="KW-1185">Reference proteome</keyword>
<gene>
    <name evidence="2" type="ORF">VFH_II217240</name>
</gene>
<dbReference type="AlphaFoldDB" id="A0AAV0ZPP5"/>
<keyword evidence="1" id="KW-1133">Transmembrane helix</keyword>